<gene>
    <name evidence="2" type="primary">ga28749</name>
    <name evidence="2" type="ORF">PR202_ga28749</name>
</gene>
<dbReference type="InterPro" id="IPR012871">
    <property type="entry name" value="DUF1668_ORYSA"/>
</dbReference>
<evidence type="ECO:0000313" key="2">
    <source>
        <dbReference type="EMBL" id="GJN10638.1"/>
    </source>
</evidence>
<dbReference type="EMBL" id="BQKI01000018">
    <property type="protein sequence ID" value="GJN10638.1"/>
    <property type="molecule type" value="Genomic_DNA"/>
</dbReference>
<comment type="caution">
    <text evidence="2">The sequence shown here is derived from an EMBL/GenBank/DDBJ whole genome shotgun (WGS) entry which is preliminary data.</text>
</comment>
<dbReference type="AlphaFoldDB" id="A0AAV5DJC3"/>
<evidence type="ECO:0000313" key="3">
    <source>
        <dbReference type="Proteomes" id="UP001054889"/>
    </source>
</evidence>
<keyword evidence="3" id="KW-1185">Reference proteome</keyword>
<name>A0AAV5DJC3_ELECO</name>
<feature type="region of interest" description="Disordered" evidence="1">
    <location>
        <begin position="1"/>
        <end position="24"/>
    </location>
</feature>
<reference evidence="2" key="2">
    <citation type="submission" date="2021-12" db="EMBL/GenBank/DDBJ databases">
        <title>Resequencing data analysis of finger millet.</title>
        <authorList>
            <person name="Hatakeyama M."/>
            <person name="Aluri S."/>
            <person name="Balachadran M.T."/>
            <person name="Sivarajan S.R."/>
            <person name="Poveda L."/>
            <person name="Shimizu-Inatsugi R."/>
            <person name="Schlapbach R."/>
            <person name="Sreeman S.M."/>
            <person name="Shimizu K.K."/>
        </authorList>
    </citation>
    <scope>NUCLEOTIDE SEQUENCE</scope>
</reference>
<organism evidence="2 3">
    <name type="scientific">Eleusine coracana subsp. coracana</name>
    <dbReference type="NCBI Taxonomy" id="191504"/>
    <lineage>
        <taxon>Eukaryota</taxon>
        <taxon>Viridiplantae</taxon>
        <taxon>Streptophyta</taxon>
        <taxon>Embryophyta</taxon>
        <taxon>Tracheophyta</taxon>
        <taxon>Spermatophyta</taxon>
        <taxon>Magnoliopsida</taxon>
        <taxon>Liliopsida</taxon>
        <taxon>Poales</taxon>
        <taxon>Poaceae</taxon>
        <taxon>PACMAD clade</taxon>
        <taxon>Chloridoideae</taxon>
        <taxon>Cynodonteae</taxon>
        <taxon>Eleusininae</taxon>
        <taxon>Eleusine</taxon>
    </lineage>
</organism>
<protein>
    <submittedName>
        <fullName evidence="2">Uncharacterized protein</fullName>
    </submittedName>
</protein>
<dbReference type="Pfam" id="PF07893">
    <property type="entry name" value="DUF1668"/>
    <property type="match status" value="1"/>
</dbReference>
<dbReference type="PANTHER" id="PTHR33085:SF47">
    <property type="entry name" value="OS02G0513400 PROTEIN"/>
    <property type="match status" value="1"/>
</dbReference>
<dbReference type="PANTHER" id="PTHR33085">
    <property type="entry name" value="OS12G0113100 PROTEIN-RELATED"/>
    <property type="match status" value="1"/>
</dbReference>
<proteinExistence type="predicted"/>
<sequence>MSKSNTSSNNKRRRTCNNEPPPRKQHLYVALDDWEGGYSIHKLHADDLLTELEPAAAGGGLPEPAALRLASPVAGCPMSFAAMGTTIVVVTNPCRRHEHAGPTLVYDTATAALSVGPTIPDRIHDLGARRREVVCLDVGSHGARRVPHVPRLVVGA</sequence>
<dbReference type="Proteomes" id="UP001054889">
    <property type="component" value="Unassembled WGS sequence"/>
</dbReference>
<reference evidence="2" key="1">
    <citation type="journal article" date="2018" name="DNA Res.">
        <title>Multiple hybrid de novo genome assembly of finger millet, an orphan allotetraploid crop.</title>
        <authorList>
            <person name="Hatakeyama M."/>
            <person name="Aluri S."/>
            <person name="Balachadran M.T."/>
            <person name="Sivarajan S.R."/>
            <person name="Patrignani A."/>
            <person name="Gruter S."/>
            <person name="Poveda L."/>
            <person name="Shimizu-Inatsugi R."/>
            <person name="Baeten J."/>
            <person name="Francoijs K.J."/>
            <person name="Nataraja K.N."/>
            <person name="Reddy Y.A.N."/>
            <person name="Phadnis S."/>
            <person name="Ravikumar R.L."/>
            <person name="Schlapbach R."/>
            <person name="Sreeman S.M."/>
            <person name="Shimizu K.K."/>
        </authorList>
    </citation>
    <scope>NUCLEOTIDE SEQUENCE</scope>
</reference>
<accession>A0AAV5DJC3</accession>
<evidence type="ECO:0000256" key="1">
    <source>
        <dbReference type="SAM" id="MobiDB-lite"/>
    </source>
</evidence>